<evidence type="ECO:0000313" key="2">
    <source>
        <dbReference type="Proteomes" id="UP000501690"/>
    </source>
</evidence>
<reference evidence="1 2" key="1">
    <citation type="submission" date="2019-04" db="EMBL/GenBank/DDBJ databases">
        <title>An improved genome assembly and genetic linkage map for asparagus bean, Vigna unguiculata ssp. sesquipedialis.</title>
        <authorList>
            <person name="Xia Q."/>
            <person name="Zhang R."/>
            <person name="Dong Y."/>
        </authorList>
    </citation>
    <scope>NUCLEOTIDE SEQUENCE [LARGE SCALE GENOMIC DNA]</scope>
    <source>
        <tissue evidence="1">Leaf</tissue>
    </source>
</reference>
<dbReference type="EMBL" id="CP039355">
    <property type="protein sequence ID" value="QCE15087.1"/>
    <property type="molecule type" value="Genomic_DNA"/>
</dbReference>
<sequence length="64" mass="7149">MFCSRNCESGSRAVVLHSSVPKDLYEPISRREGTRLSEIPCWLLVPPSSPRLGEGVPPERERLA</sequence>
<organism evidence="1 2">
    <name type="scientific">Vigna unguiculata</name>
    <name type="common">Cowpea</name>
    <dbReference type="NCBI Taxonomy" id="3917"/>
    <lineage>
        <taxon>Eukaryota</taxon>
        <taxon>Viridiplantae</taxon>
        <taxon>Streptophyta</taxon>
        <taxon>Embryophyta</taxon>
        <taxon>Tracheophyta</taxon>
        <taxon>Spermatophyta</taxon>
        <taxon>Magnoliopsida</taxon>
        <taxon>eudicotyledons</taxon>
        <taxon>Gunneridae</taxon>
        <taxon>Pentapetalae</taxon>
        <taxon>rosids</taxon>
        <taxon>fabids</taxon>
        <taxon>Fabales</taxon>
        <taxon>Fabaceae</taxon>
        <taxon>Papilionoideae</taxon>
        <taxon>50 kb inversion clade</taxon>
        <taxon>NPAAA clade</taxon>
        <taxon>indigoferoid/millettioid clade</taxon>
        <taxon>Phaseoleae</taxon>
        <taxon>Vigna</taxon>
    </lineage>
</organism>
<proteinExistence type="predicted"/>
<accession>A0A4D6NTK6</accession>
<evidence type="ECO:0000313" key="1">
    <source>
        <dbReference type="EMBL" id="QCE15087.1"/>
    </source>
</evidence>
<dbReference type="Proteomes" id="UP000501690">
    <property type="component" value="Linkage Group LG11"/>
</dbReference>
<gene>
    <name evidence="1" type="ORF">DEO72_LG11g2095</name>
</gene>
<keyword evidence="2" id="KW-1185">Reference proteome</keyword>
<dbReference type="AlphaFoldDB" id="A0A4D6NTK6"/>
<protein>
    <submittedName>
        <fullName evidence="1">Uncharacterized protein</fullName>
    </submittedName>
</protein>
<name>A0A4D6NTK6_VIGUN</name>